<dbReference type="Proteomes" id="UP000324222">
    <property type="component" value="Unassembled WGS sequence"/>
</dbReference>
<accession>A0A5B7IZL0</accession>
<comment type="caution">
    <text evidence="1">The sequence shown here is derived from an EMBL/GenBank/DDBJ whole genome shotgun (WGS) entry which is preliminary data.</text>
</comment>
<gene>
    <name evidence="1" type="ORF">E2C01_081987</name>
</gene>
<sequence length="59" mass="6270">MGQPAAPPGGPLADGPGWVMWRRSVEGMGTCLSSTRAGRQESMGLPRKLDEELLLGYVV</sequence>
<dbReference type="EMBL" id="VSRR010073590">
    <property type="protein sequence ID" value="MPC87136.1"/>
    <property type="molecule type" value="Genomic_DNA"/>
</dbReference>
<evidence type="ECO:0000313" key="1">
    <source>
        <dbReference type="EMBL" id="MPC87136.1"/>
    </source>
</evidence>
<evidence type="ECO:0000313" key="2">
    <source>
        <dbReference type="Proteomes" id="UP000324222"/>
    </source>
</evidence>
<protein>
    <submittedName>
        <fullName evidence="1">Uncharacterized protein</fullName>
    </submittedName>
</protein>
<organism evidence="1 2">
    <name type="scientific">Portunus trituberculatus</name>
    <name type="common">Swimming crab</name>
    <name type="synonym">Neptunus trituberculatus</name>
    <dbReference type="NCBI Taxonomy" id="210409"/>
    <lineage>
        <taxon>Eukaryota</taxon>
        <taxon>Metazoa</taxon>
        <taxon>Ecdysozoa</taxon>
        <taxon>Arthropoda</taxon>
        <taxon>Crustacea</taxon>
        <taxon>Multicrustacea</taxon>
        <taxon>Malacostraca</taxon>
        <taxon>Eumalacostraca</taxon>
        <taxon>Eucarida</taxon>
        <taxon>Decapoda</taxon>
        <taxon>Pleocyemata</taxon>
        <taxon>Brachyura</taxon>
        <taxon>Eubrachyura</taxon>
        <taxon>Portunoidea</taxon>
        <taxon>Portunidae</taxon>
        <taxon>Portuninae</taxon>
        <taxon>Portunus</taxon>
    </lineage>
</organism>
<proteinExistence type="predicted"/>
<dbReference type="AlphaFoldDB" id="A0A5B7IZL0"/>
<keyword evidence="2" id="KW-1185">Reference proteome</keyword>
<reference evidence="1 2" key="1">
    <citation type="submission" date="2019-05" db="EMBL/GenBank/DDBJ databases">
        <title>Another draft genome of Portunus trituberculatus and its Hox gene families provides insights of decapod evolution.</title>
        <authorList>
            <person name="Jeong J.-H."/>
            <person name="Song I."/>
            <person name="Kim S."/>
            <person name="Choi T."/>
            <person name="Kim D."/>
            <person name="Ryu S."/>
            <person name="Kim W."/>
        </authorList>
    </citation>
    <scope>NUCLEOTIDE SEQUENCE [LARGE SCALE GENOMIC DNA]</scope>
    <source>
        <tissue evidence="1">Muscle</tissue>
    </source>
</reference>
<name>A0A5B7IZL0_PORTR</name>